<evidence type="ECO:0000259" key="3">
    <source>
        <dbReference type="Pfam" id="PF25137"/>
    </source>
</evidence>
<proteinExistence type="predicted"/>
<name>C0E9J5_9FIRM</name>
<dbReference type="InterPro" id="IPR044731">
    <property type="entry name" value="BDH-like"/>
</dbReference>
<dbReference type="EMBL" id="ACEC01000020">
    <property type="protein sequence ID" value="EEG31905.1"/>
    <property type="molecule type" value="Genomic_DNA"/>
</dbReference>
<dbReference type="PANTHER" id="PTHR43633:SF1">
    <property type="entry name" value="ALCOHOL DEHYDROGENASE YQHD"/>
    <property type="match status" value="1"/>
</dbReference>
<dbReference type="HOGENOM" id="CLU_007207_0_4_9"/>
<dbReference type="Gene3D" id="3.40.50.1970">
    <property type="match status" value="1"/>
</dbReference>
<dbReference type="Gene3D" id="1.20.1090.10">
    <property type="entry name" value="Dehydroquinate synthase-like - alpha domain"/>
    <property type="match status" value="1"/>
</dbReference>
<dbReference type="SUPFAM" id="SSF56796">
    <property type="entry name" value="Dehydroquinate synthase-like"/>
    <property type="match status" value="1"/>
</dbReference>
<evidence type="ECO:0000259" key="2">
    <source>
        <dbReference type="Pfam" id="PF00465"/>
    </source>
</evidence>
<dbReference type="GO" id="GO:0005829">
    <property type="term" value="C:cytosol"/>
    <property type="evidence" value="ECO:0007669"/>
    <property type="project" value="TreeGrafter"/>
</dbReference>
<gene>
    <name evidence="4" type="ORF">CLOSTMETH_00494</name>
</gene>
<dbReference type="GO" id="GO:1990362">
    <property type="term" value="F:butanol dehydrogenase (NAD+) activity"/>
    <property type="evidence" value="ECO:0007669"/>
    <property type="project" value="InterPro"/>
</dbReference>
<dbReference type="Pfam" id="PF25137">
    <property type="entry name" value="ADH_Fe_C"/>
    <property type="match status" value="1"/>
</dbReference>
<reference evidence="4 5" key="2">
    <citation type="submission" date="2009-02" db="EMBL/GenBank/DDBJ databases">
        <title>Draft genome sequence of Clostridium methylpentosum (DSM 5476).</title>
        <authorList>
            <person name="Sudarsanam P."/>
            <person name="Ley R."/>
            <person name="Guruge J."/>
            <person name="Turnbaugh P.J."/>
            <person name="Mahowald M."/>
            <person name="Liep D."/>
            <person name="Gordon J."/>
        </authorList>
    </citation>
    <scope>NUCLEOTIDE SEQUENCE [LARGE SCALE GENOMIC DNA]</scope>
    <source>
        <strain evidence="4 5">DSM 5476</strain>
    </source>
</reference>
<keyword evidence="5" id="KW-1185">Reference proteome</keyword>
<evidence type="ECO:0000313" key="4">
    <source>
        <dbReference type="EMBL" id="EEG31905.1"/>
    </source>
</evidence>
<dbReference type="InterPro" id="IPR001670">
    <property type="entry name" value="ADH_Fe/GldA"/>
</dbReference>
<dbReference type="PROSITE" id="PS00060">
    <property type="entry name" value="ADH_IRON_2"/>
    <property type="match status" value="1"/>
</dbReference>
<dbReference type="GO" id="GO:0008106">
    <property type="term" value="F:alcohol dehydrogenase (NADP+) activity"/>
    <property type="evidence" value="ECO:0007669"/>
    <property type="project" value="TreeGrafter"/>
</dbReference>
<sequence length="370" mass="40380">MIFGRDTHKQVGEQVKQYANKVLLHYGGGSIKRSGLYDEVVASLKDAGVAFVELGGVAPNPRLSLVHEGIELCRKEGVELILAVGGGSTIDSAKAIAMGVPYDGEVWDFYESEAMPASALPVATILTIPAAGSESSPNTVITNEETKRKYGAGSPLLRPVFSILNPALCMTLPKNQAANGLSDMLAHIMERYFTDTPNVDVTDRMCEGVMRSIVANGPKLMEHYDSYDLWAEVMWAGKVAHDGSLGVGRKESWISHDMEHELSAIYDIPHGQGLAIVFPAWIKHVCAANPTRFVQFAVRVFDVDLAFADQDAIIAEGIRRLEAFYKSLGLPTRLTEIGIDDKDFETMARSLDRDGTIPYSDAMAIYRLAL</sequence>
<dbReference type="AlphaFoldDB" id="C0E9J5"/>
<feature type="domain" description="Fe-containing alcohol dehydrogenase-like C-terminal" evidence="3">
    <location>
        <begin position="182"/>
        <end position="349"/>
    </location>
</feature>
<dbReference type="InterPro" id="IPR018211">
    <property type="entry name" value="ADH_Fe_CS"/>
</dbReference>
<evidence type="ECO:0000313" key="5">
    <source>
        <dbReference type="Proteomes" id="UP000003340"/>
    </source>
</evidence>
<dbReference type="GO" id="GO:1990002">
    <property type="term" value="F:methylglyoxal reductase (NADPH) (acetol producing) activity"/>
    <property type="evidence" value="ECO:0007669"/>
    <property type="project" value="TreeGrafter"/>
</dbReference>
<evidence type="ECO:0000256" key="1">
    <source>
        <dbReference type="ARBA" id="ARBA00023002"/>
    </source>
</evidence>
<organism evidence="4 5">
    <name type="scientific">[Clostridium] methylpentosum DSM 5476</name>
    <dbReference type="NCBI Taxonomy" id="537013"/>
    <lineage>
        <taxon>Bacteria</taxon>
        <taxon>Bacillati</taxon>
        <taxon>Bacillota</taxon>
        <taxon>Clostridia</taxon>
        <taxon>Eubacteriales</taxon>
        <taxon>Oscillospiraceae</taxon>
        <taxon>Oscillospiraceae incertae sedis</taxon>
    </lineage>
</organism>
<dbReference type="CDD" id="cd08187">
    <property type="entry name" value="BDH"/>
    <property type="match status" value="1"/>
</dbReference>
<dbReference type="eggNOG" id="COG1979">
    <property type="taxonomic scope" value="Bacteria"/>
</dbReference>
<comment type="caution">
    <text evidence="4">The sequence shown here is derived from an EMBL/GenBank/DDBJ whole genome shotgun (WGS) entry which is preliminary data.</text>
</comment>
<dbReference type="STRING" id="537013.CLOSTMETH_00494"/>
<reference evidence="4 5" key="1">
    <citation type="submission" date="2009-01" db="EMBL/GenBank/DDBJ databases">
        <authorList>
            <person name="Fulton L."/>
            <person name="Clifton S."/>
            <person name="Fulton B."/>
            <person name="Xu J."/>
            <person name="Minx P."/>
            <person name="Pepin K.H."/>
            <person name="Johnson M."/>
            <person name="Bhonagiri V."/>
            <person name="Nash W.E."/>
            <person name="Mardis E.R."/>
            <person name="Wilson R.K."/>
        </authorList>
    </citation>
    <scope>NUCLEOTIDE SEQUENCE [LARGE SCALE GENOMIC DNA]</scope>
    <source>
        <strain evidence="4 5">DSM 5476</strain>
    </source>
</reference>
<dbReference type="Proteomes" id="UP000003340">
    <property type="component" value="Unassembled WGS sequence"/>
</dbReference>
<dbReference type="FunFam" id="3.40.50.1970:FF:000003">
    <property type="entry name" value="Alcohol dehydrogenase, iron-containing"/>
    <property type="match status" value="1"/>
</dbReference>
<dbReference type="PANTHER" id="PTHR43633">
    <property type="entry name" value="ALCOHOL DEHYDROGENASE YQHD"/>
    <property type="match status" value="1"/>
</dbReference>
<feature type="domain" description="Alcohol dehydrogenase iron-type/glycerol dehydrogenase GldA" evidence="2">
    <location>
        <begin position="1"/>
        <end position="166"/>
    </location>
</feature>
<protein>
    <submittedName>
        <fullName evidence="4">Alcohol dehydrogenase, iron-dependent</fullName>
        <ecNumber evidence="4">1.1.1.1</ecNumber>
    </submittedName>
</protein>
<dbReference type="EC" id="1.1.1.1" evidence="4"/>
<dbReference type="GO" id="GO:0046872">
    <property type="term" value="F:metal ion binding"/>
    <property type="evidence" value="ECO:0007669"/>
    <property type="project" value="InterPro"/>
</dbReference>
<dbReference type="Pfam" id="PF00465">
    <property type="entry name" value="Fe-ADH"/>
    <property type="match status" value="1"/>
</dbReference>
<accession>C0E9J5</accession>
<dbReference type="InterPro" id="IPR056798">
    <property type="entry name" value="ADH_Fe_C"/>
</dbReference>
<keyword evidence="1 4" id="KW-0560">Oxidoreductase</keyword>